<reference evidence="2" key="1">
    <citation type="journal article" date="2019" name="Int. J. Syst. Evol. Microbiol.">
        <title>The Global Catalogue of Microorganisms (GCM) 10K type strain sequencing project: providing services to taxonomists for standard genome sequencing and annotation.</title>
        <authorList>
            <consortium name="The Broad Institute Genomics Platform"/>
            <consortium name="The Broad Institute Genome Sequencing Center for Infectious Disease"/>
            <person name="Wu L."/>
            <person name="Ma J."/>
        </authorList>
    </citation>
    <scope>NUCLEOTIDE SEQUENCE [LARGE SCALE GENOMIC DNA]</scope>
    <source>
        <strain evidence="2">JCM 11445</strain>
    </source>
</reference>
<comment type="caution">
    <text evidence="1">The sequence shown here is derived from an EMBL/GenBank/DDBJ whole genome shotgun (WGS) entry which is preliminary data.</text>
</comment>
<organism evidence="1 2">
    <name type="scientific">Streptomyces rhizosphaericus</name>
    <dbReference type="NCBI Taxonomy" id="114699"/>
    <lineage>
        <taxon>Bacteria</taxon>
        <taxon>Bacillati</taxon>
        <taxon>Actinomycetota</taxon>
        <taxon>Actinomycetes</taxon>
        <taxon>Kitasatosporales</taxon>
        <taxon>Streptomycetaceae</taxon>
        <taxon>Streptomyces</taxon>
        <taxon>Streptomyces violaceusniger group</taxon>
    </lineage>
</organism>
<dbReference type="Proteomes" id="UP001500033">
    <property type="component" value="Unassembled WGS sequence"/>
</dbReference>
<proteinExistence type="predicted"/>
<evidence type="ECO:0000313" key="2">
    <source>
        <dbReference type="Proteomes" id="UP001500033"/>
    </source>
</evidence>
<evidence type="ECO:0000313" key="1">
    <source>
        <dbReference type="EMBL" id="GAA1071411.1"/>
    </source>
</evidence>
<gene>
    <name evidence="1" type="ORF">GCM10009576_099030</name>
</gene>
<keyword evidence="2" id="KW-1185">Reference proteome</keyword>
<protein>
    <submittedName>
        <fullName evidence="1">Uncharacterized protein</fullName>
    </submittedName>
</protein>
<accession>A0ABP4DU32</accession>
<sequence>MEDGKEIIELETVEDQYNVFSSYNLDTQVKMYFITCSRHNDNVNI</sequence>
<name>A0ABP4DU32_9ACTN</name>
<dbReference type="EMBL" id="BAAAIE010000413">
    <property type="protein sequence ID" value="GAA1071411.1"/>
    <property type="molecule type" value="Genomic_DNA"/>
</dbReference>